<keyword evidence="3" id="KW-0808">Transferase</keyword>
<feature type="compositionally biased region" description="Basic and acidic residues" evidence="1">
    <location>
        <begin position="469"/>
        <end position="487"/>
    </location>
</feature>
<sequence>MDDEVARLREQLARAEDRIVEEQRRREEEQRRRENAELLARSSQPQDLTNYLEACHQLHQAIDVVTDRSLTTQGDTTNPSGRIYPRRIVPWDAFAARQEETWNQLASSPSLSSKCLFPSPHQIEYVMSLISPISSEIGLRNFERDTVENAVQKLVDEAYKDPVLRNTLSLRGTVTFESHTNLGQDDTALSESFEQLSTSADSSRSTASRSKSLKRQPRRKARGKGHLADQFCIYRPDDGRNMPTLAIEYKAPHKLSQEELVTGLRSEIRPAQDIINKDGRGFEFASKSLAAAVITQLFSYMIDKGIQYGYVCTGEAFVFLHIPDDPSIVYYSVCLPCLDVMDGDENRLHRTAVAQVFSFIIQALRVEPPPMSWHDAAAQLDTWAVEYEDVLSKIPISDRKGPRSRDHTYKARPWPGFYRSPIKTRSGCKPTSQEGGRRQDDDDNRDPPSPSPNRPALLAQKPSGTSAARSREKQGRQGREKARHDEPVQTSIKNRPYCTHQCLLGLASAGPIDKNCPNANDHGERHIARSKFLSLLHSQLARDRGPDADCVPLYISGSLGSLFKVRLSSYGYTLVAKGMESADRLRLCHEKKIYDQIRDIQGKFTPVCLGLLDLALPQYCDGGVYKHLMLLSWGGRPLLGCVDQVDKQTVIAGVASAFAALHRLGVLHRDAEARNILFDAPTGRVMVVDFERAEFRGREPLACLTAQSQNRKRKRKASKKQVSDEFGREFQSVMGSLSKIVESAA</sequence>
<comment type="caution">
    <text evidence="3">The sequence shown here is derived from an EMBL/GenBank/DDBJ whole genome shotgun (WGS) entry which is preliminary data.</text>
</comment>
<feature type="region of interest" description="Disordered" evidence="1">
    <location>
        <begin position="192"/>
        <end position="226"/>
    </location>
</feature>
<protein>
    <submittedName>
        <fullName evidence="3">Serine/threonine protein kinase</fullName>
    </submittedName>
</protein>
<feature type="compositionally biased region" description="Low complexity" evidence="1">
    <location>
        <begin position="196"/>
        <end position="210"/>
    </location>
</feature>
<keyword evidence="4" id="KW-1185">Reference proteome</keyword>
<keyword evidence="3" id="KW-0418">Kinase</keyword>
<dbReference type="Pfam" id="PF06293">
    <property type="entry name" value="Kdo"/>
    <property type="match status" value="1"/>
</dbReference>
<feature type="domain" description="Protein kinase" evidence="2">
    <location>
        <begin position="548"/>
        <end position="745"/>
    </location>
</feature>
<name>A0ABR2J403_9PEZI</name>
<dbReference type="Proteomes" id="UP001390339">
    <property type="component" value="Unassembled WGS sequence"/>
</dbReference>
<accession>A0ABR2J403</accession>
<organism evidence="3 4">
    <name type="scientific">Apiospora arundinis</name>
    <dbReference type="NCBI Taxonomy" id="335852"/>
    <lineage>
        <taxon>Eukaryota</taxon>
        <taxon>Fungi</taxon>
        <taxon>Dikarya</taxon>
        <taxon>Ascomycota</taxon>
        <taxon>Pezizomycotina</taxon>
        <taxon>Sordariomycetes</taxon>
        <taxon>Xylariomycetidae</taxon>
        <taxon>Amphisphaeriales</taxon>
        <taxon>Apiosporaceae</taxon>
        <taxon>Apiospora</taxon>
    </lineage>
</organism>
<reference evidence="3 4" key="1">
    <citation type="journal article" date="2024" name="IMA Fungus">
        <title>Apiospora arundinis, a panoply of carbohydrate-active enzymes and secondary metabolites.</title>
        <authorList>
            <person name="Sorensen T."/>
            <person name="Petersen C."/>
            <person name="Muurmann A.T."/>
            <person name="Christiansen J.V."/>
            <person name="Brundto M.L."/>
            <person name="Overgaard C.K."/>
            <person name="Boysen A.T."/>
            <person name="Wollenberg R.D."/>
            <person name="Larsen T.O."/>
            <person name="Sorensen J.L."/>
            <person name="Nielsen K.L."/>
            <person name="Sondergaard T.E."/>
        </authorList>
    </citation>
    <scope>NUCLEOTIDE SEQUENCE [LARGE SCALE GENOMIC DNA]</scope>
    <source>
        <strain evidence="3 4">AAU 773</strain>
    </source>
</reference>
<keyword evidence="3" id="KW-0723">Serine/threonine-protein kinase</keyword>
<evidence type="ECO:0000259" key="2">
    <source>
        <dbReference type="PROSITE" id="PS50011"/>
    </source>
</evidence>
<dbReference type="EMBL" id="JAPCWZ010000003">
    <property type="protein sequence ID" value="KAK8872288.1"/>
    <property type="molecule type" value="Genomic_DNA"/>
</dbReference>
<dbReference type="InterPro" id="IPR011009">
    <property type="entry name" value="Kinase-like_dom_sf"/>
</dbReference>
<feature type="compositionally biased region" description="Basic and acidic residues" evidence="1">
    <location>
        <begin position="19"/>
        <end position="36"/>
    </location>
</feature>
<dbReference type="InterPro" id="IPR000719">
    <property type="entry name" value="Prot_kinase_dom"/>
</dbReference>
<dbReference type="PANTHER" id="PTHR37171">
    <property type="entry name" value="SERINE/THREONINE-PROTEIN KINASE YRZF-RELATED"/>
    <property type="match status" value="1"/>
</dbReference>
<dbReference type="InterPro" id="IPR052396">
    <property type="entry name" value="Meiotic_Drive_Suppr_Kinase"/>
</dbReference>
<feature type="region of interest" description="Disordered" evidence="1">
    <location>
        <begin position="396"/>
        <end position="492"/>
    </location>
</feature>
<dbReference type="PANTHER" id="PTHR37171:SF1">
    <property type="entry name" value="SERINE_THREONINE-PROTEIN KINASE YRZF-RELATED"/>
    <property type="match status" value="1"/>
</dbReference>
<dbReference type="GO" id="GO:0004674">
    <property type="term" value="F:protein serine/threonine kinase activity"/>
    <property type="evidence" value="ECO:0007669"/>
    <property type="project" value="UniProtKB-KW"/>
</dbReference>
<evidence type="ECO:0000256" key="1">
    <source>
        <dbReference type="SAM" id="MobiDB-lite"/>
    </source>
</evidence>
<feature type="region of interest" description="Disordered" evidence="1">
    <location>
        <begin position="19"/>
        <end position="42"/>
    </location>
</feature>
<dbReference type="PROSITE" id="PS50011">
    <property type="entry name" value="PROTEIN_KINASE_DOM"/>
    <property type="match status" value="1"/>
</dbReference>
<dbReference type="SUPFAM" id="SSF56112">
    <property type="entry name" value="Protein kinase-like (PK-like)"/>
    <property type="match status" value="1"/>
</dbReference>
<evidence type="ECO:0000313" key="3">
    <source>
        <dbReference type="EMBL" id="KAK8872288.1"/>
    </source>
</evidence>
<dbReference type="Gene3D" id="1.10.510.10">
    <property type="entry name" value="Transferase(Phosphotransferase) domain 1"/>
    <property type="match status" value="1"/>
</dbReference>
<feature type="compositionally biased region" description="Basic residues" evidence="1">
    <location>
        <begin position="211"/>
        <end position="225"/>
    </location>
</feature>
<gene>
    <name evidence="3" type="ORF">PGQ11_002802</name>
</gene>
<evidence type="ECO:0000313" key="4">
    <source>
        <dbReference type="Proteomes" id="UP001390339"/>
    </source>
</evidence>
<feature type="compositionally biased region" description="Basic and acidic residues" evidence="1">
    <location>
        <begin position="396"/>
        <end position="409"/>
    </location>
</feature>
<proteinExistence type="predicted"/>